<evidence type="ECO:0000313" key="17">
    <source>
        <dbReference type="EMBL" id="KAK7871055.1"/>
    </source>
</evidence>
<dbReference type="InterPro" id="IPR027417">
    <property type="entry name" value="P-loop_NTPase"/>
</dbReference>
<dbReference type="SUPFAM" id="SSF52540">
    <property type="entry name" value="P-loop containing nucleoside triphosphate hydrolases"/>
    <property type="match status" value="2"/>
</dbReference>
<dbReference type="InterPro" id="IPR017871">
    <property type="entry name" value="ABC_transporter-like_CS"/>
</dbReference>
<evidence type="ECO:0000256" key="1">
    <source>
        <dbReference type="ARBA" id="ARBA00004141"/>
    </source>
</evidence>
<dbReference type="EC" id="7.6.2.2" evidence="3"/>
<keyword evidence="8" id="KW-0067">ATP-binding</keyword>
<keyword evidence="11 14" id="KW-0472">Membrane</keyword>
<feature type="domain" description="ABC transporter" evidence="15">
    <location>
        <begin position="1102"/>
        <end position="1340"/>
    </location>
</feature>
<evidence type="ECO:0000259" key="15">
    <source>
        <dbReference type="PROSITE" id="PS50893"/>
    </source>
</evidence>
<dbReference type="Gene3D" id="3.40.50.300">
    <property type="entry name" value="P-loop containing nucleotide triphosphate hydrolases"/>
    <property type="match status" value="2"/>
</dbReference>
<dbReference type="Gene3D" id="1.20.1560.10">
    <property type="entry name" value="ABC transporter type 1, transmembrane domain"/>
    <property type="match status" value="3"/>
</dbReference>
<evidence type="ECO:0000256" key="8">
    <source>
        <dbReference type="ARBA" id="ARBA00022840"/>
    </source>
</evidence>
<organism evidence="17 18">
    <name type="scientific">Gryllus longicercus</name>
    <dbReference type="NCBI Taxonomy" id="2509291"/>
    <lineage>
        <taxon>Eukaryota</taxon>
        <taxon>Metazoa</taxon>
        <taxon>Ecdysozoa</taxon>
        <taxon>Arthropoda</taxon>
        <taxon>Hexapoda</taxon>
        <taxon>Insecta</taxon>
        <taxon>Pterygota</taxon>
        <taxon>Neoptera</taxon>
        <taxon>Polyneoptera</taxon>
        <taxon>Orthoptera</taxon>
        <taxon>Ensifera</taxon>
        <taxon>Gryllidea</taxon>
        <taxon>Grylloidea</taxon>
        <taxon>Gryllidae</taxon>
        <taxon>Gryllinae</taxon>
        <taxon>Gryllus</taxon>
    </lineage>
</organism>
<dbReference type="InterPro" id="IPR039421">
    <property type="entry name" value="Type_1_exporter"/>
</dbReference>
<dbReference type="FunFam" id="3.40.50.300:FF:000479">
    <property type="entry name" value="Multidrug resistance protein 1A"/>
    <property type="match status" value="1"/>
</dbReference>
<dbReference type="PANTHER" id="PTHR43394:SF27">
    <property type="entry name" value="ATP-DEPENDENT TRANSLOCASE ABCB1-LIKE"/>
    <property type="match status" value="1"/>
</dbReference>
<dbReference type="Pfam" id="PF00664">
    <property type="entry name" value="ABC_membrane"/>
    <property type="match status" value="2"/>
</dbReference>
<dbReference type="FunFam" id="3.40.50.300:FF:000205">
    <property type="entry name" value="ABC transporter B family member 4"/>
    <property type="match status" value="1"/>
</dbReference>
<protein>
    <recommendedName>
        <fullName evidence="3">ABC-type xenobiotic transporter</fullName>
        <ecNumber evidence="3">7.6.2.2</ecNumber>
    </recommendedName>
</protein>
<dbReference type="PROSITE" id="PS50929">
    <property type="entry name" value="ABC_TM1F"/>
    <property type="match status" value="2"/>
</dbReference>
<dbReference type="GO" id="GO:0017085">
    <property type="term" value="P:response to insecticide"/>
    <property type="evidence" value="ECO:0007669"/>
    <property type="project" value="UniProtKB-ARBA"/>
</dbReference>
<dbReference type="Pfam" id="PF00005">
    <property type="entry name" value="ABC_tran"/>
    <property type="match status" value="2"/>
</dbReference>
<dbReference type="InterPro" id="IPR036640">
    <property type="entry name" value="ABC1_TM_sf"/>
</dbReference>
<feature type="transmembrane region" description="Helical" evidence="14">
    <location>
        <begin position="353"/>
        <end position="373"/>
    </location>
</feature>
<dbReference type="Proteomes" id="UP001378592">
    <property type="component" value="Unassembled WGS sequence"/>
</dbReference>
<dbReference type="SMART" id="SM00382">
    <property type="entry name" value="AAA"/>
    <property type="match status" value="2"/>
</dbReference>
<dbReference type="PANTHER" id="PTHR43394">
    <property type="entry name" value="ATP-DEPENDENT PERMEASE MDL1, MITOCHONDRIAL"/>
    <property type="match status" value="1"/>
</dbReference>
<dbReference type="FunFam" id="1.20.1560.10:FF:000018">
    <property type="entry name" value="ATP-binding cassette subfamily B member 11"/>
    <property type="match status" value="1"/>
</dbReference>
<dbReference type="FunFam" id="1.20.1560.10:FF:000009">
    <property type="entry name" value="ABC transporter B family member 1"/>
    <property type="match status" value="1"/>
</dbReference>
<gene>
    <name evidence="17" type="ORF">R5R35_007257</name>
</gene>
<dbReference type="CDD" id="cd18578">
    <property type="entry name" value="ABC_6TM_Pgp_ABCB1_D2_like"/>
    <property type="match status" value="1"/>
</dbReference>
<evidence type="ECO:0000313" key="18">
    <source>
        <dbReference type="Proteomes" id="UP001378592"/>
    </source>
</evidence>
<feature type="domain" description="ABC transmembrane type-1" evidence="16">
    <location>
        <begin position="780"/>
        <end position="1067"/>
    </location>
</feature>
<feature type="transmembrane region" description="Helical" evidence="14">
    <location>
        <begin position="251"/>
        <end position="271"/>
    </location>
</feature>
<comment type="caution">
    <text evidence="17">The sequence shown here is derived from an EMBL/GenBank/DDBJ whole genome shotgun (WGS) entry which is preliminary data.</text>
</comment>
<dbReference type="PROSITE" id="PS00211">
    <property type="entry name" value="ABC_TRANSPORTER_1"/>
    <property type="match status" value="2"/>
</dbReference>
<evidence type="ECO:0000256" key="6">
    <source>
        <dbReference type="ARBA" id="ARBA00022737"/>
    </source>
</evidence>
<dbReference type="GO" id="GO:0008559">
    <property type="term" value="F:ABC-type xenobiotic transporter activity"/>
    <property type="evidence" value="ECO:0007669"/>
    <property type="project" value="UniProtKB-EC"/>
</dbReference>
<evidence type="ECO:0000256" key="13">
    <source>
        <dbReference type="ARBA" id="ARBA00034018"/>
    </source>
</evidence>
<reference evidence="17 18" key="1">
    <citation type="submission" date="2024-03" db="EMBL/GenBank/DDBJ databases">
        <title>The genome assembly and annotation of the cricket Gryllus longicercus Weissman &amp; Gray.</title>
        <authorList>
            <person name="Szrajer S."/>
            <person name="Gray D."/>
            <person name="Ylla G."/>
        </authorList>
    </citation>
    <scope>NUCLEOTIDE SEQUENCE [LARGE SCALE GENOMIC DNA]</scope>
    <source>
        <strain evidence="17">DAG 2021-001</strain>
        <tissue evidence="17">Whole body minus gut</tissue>
    </source>
</reference>
<name>A0AAN9VZH7_9ORTH</name>
<comment type="catalytic activity">
    <reaction evidence="13">
        <text>ATP + H2O + xenobioticSide 1 = ADP + phosphate + xenobioticSide 2.</text>
        <dbReference type="EC" id="7.6.2.2"/>
    </reaction>
</comment>
<dbReference type="EMBL" id="JAZDUA010000046">
    <property type="protein sequence ID" value="KAK7871055.1"/>
    <property type="molecule type" value="Genomic_DNA"/>
</dbReference>
<keyword evidence="12" id="KW-0325">Glycoprotein</keyword>
<evidence type="ECO:0000256" key="10">
    <source>
        <dbReference type="ARBA" id="ARBA00022989"/>
    </source>
</evidence>
<evidence type="ECO:0000256" key="14">
    <source>
        <dbReference type="SAM" id="Phobius"/>
    </source>
</evidence>
<feature type="transmembrane region" description="Helical" evidence="14">
    <location>
        <begin position="926"/>
        <end position="945"/>
    </location>
</feature>
<dbReference type="InterPro" id="IPR011527">
    <property type="entry name" value="ABC1_TM_dom"/>
</dbReference>
<feature type="transmembrane region" description="Helical" evidence="14">
    <location>
        <begin position="820"/>
        <end position="847"/>
    </location>
</feature>
<feature type="transmembrane region" description="Helical" evidence="14">
    <location>
        <begin position="779"/>
        <end position="800"/>
    </location>
</feature>
<dbReference type="CDD" id="cd03249">
    <property type="entry name" value="ABC_MTABC3_MDL1_MDL2"/>
    <property type="match status" value="2"/>
</dbReference>
<feature type="transmembrane region" description="Helical" evidence="14">
    <location>
        <begin position="173"/>
        <end position="200"/>
    </location>
</feature>
<proteinExistence type="inferred from homology"/>
<dbReference type="GO" id="GO:0016887">
    <property type="term" value="F:ATP hydrolysis activity"/>
    <property type="evidence" value="ECO:0007669"/>
    <property type="project" value="InterPro"/>
</dbReference>
<evidence type="ECO:0000256" key="2">
    <source>
        <dbReference type="ARBA" id="ARBA00007577"/>
    </source>
</evidence>
<feature type="transmembrane region" description="Helical" evidence="14">
    <location>
        <begin position="277"/>
        <end position="294"/>
    </location>
</feature>
<feature type="transmembrane region" description="Helical" evidence="14">
    <location>
        <begin position="393"/>
        <end position="412"/>
    </location>
</feature>
<dbReference type="InterPro" id="IPR003439">
    <property type="entry name" value="ABC_transporter-like_ATP-bd"/>
</dbReference>
<dbReference type="InterPro" id="IPR003593">
    <property type="entry name" value="AAA+_ATPase"/>
</dbReference>
<feature type="domain" description="ABC transmembrane type-1" evidence="16">
    <location>
        <begin position="104"/>
        <end position="423"/>
    </location>
</feature>
<accession>A0AAN9VZH7</accession>
<feature type="transmembrane region" description="Helical" evidence="14">
    <location>
        <begin position="1007"/>
        <end position="1027"/>
    </location>
</feature>
<dbReference type="GO" id="GO:0097254">
    <property type="term" value="P:renal tubular secretion"/>
    <property type="evidence" value="ECO:0007669"/>
    <property type="project" value="UniProtKB-ARBA"/>
</dbReference>
<dbReference type="CDD" id="cd18577">
    <property type="entry name" value="ABC_6TM_Pgp_ABCB1_D1_like"/>
    <property type="match status" value="1"/>
</dbReference>
<keyword evidence="7" id="KW-0547">Nucleotide-binding</keyword>
<dbReference type="SUPFAM" id="SSF90123">
    <property type="entry name" value="ABC transporter transmembrane region"/>
    <property type="match status" value="2"/>
</dbReference>
<dbReference type="PROSITE" id="PS50893">
    <property type="entry name" value="ABC_TRANSPORTER_2"/>
    <property type="match status" value="2"/>
</dbReference>
<keyword evidence="9" id="KW-1278">Translocase</keyword>
<dbReference type="GO" id="GO:0015421">
    <property type="term" value="F:ABC-type oligopeptide transporter activity"/>
    <property type="evidence" value="ECO:0007669"/>
    <property type="project" value="TreeGrafter"/>
</dbReference>
<feature type="domain" description="ABC transporter" evidence="15">
    <location>
        <begin position="460"/>
        <end position="696"/>
    </location>
</feature>
<sequence>MRIEKEQHPTSEALTSAEKTELDILEKKHYGSITNGFNGFTGVNGIKDFSNNNDVNDFEEVNIKEVDKNSAPDPAPGKDDEKVVSVPYFSLFRYATGCERALVALGLLLGVFTGLGQPVIIILYGEFTTLLVDRNMDNITSTPTSLLWIFGGGRVLVNASWEERREALLEDSAAFGLGGVCLAAVQFTIAVCCVTCLNYSAHRQVGRVRRLFLRAVLRQEMAWFDTRNPSSFASRLTEDLDKMQDGIGEKLGMFMFLVVSFVSSVIMSLLYGWELTLVVLSCAPVIIVATALVSKVQSSLAAREQEAYGSAGAAVEETLSAIRTVAAFAGQDKEAQRYAELLQSAEAMGCKRGLFSGVGGGVMWFIIYSSYSLALWYGVELILEDRETGSGEYTPAVLVIVLFGVLSGAMNMGMASPHIEAFAVARGAAAAVFAVLERAPLMDPLAEGGRRPERPPRGDLTLRAVRFSYPARPHAPVLRGLDLSVRRGETVALVGASGCGKSTVVQLLQRLYDPQDGQVLLDGEDVRELNLAWLRSHVGVVGQEPALFAVSIAENIRYGREDATRADIEAAAREASAHDFITRLPQGYDTEVGERGTQLSGGQKQRIAIARALVRNPRILLLDEATSALDLQSEALVQRALERAARGRTTVVVAHRLSTIAAADRIVCLADGRVVEQGTHSELLALKGHYYALVAAAAGAEGGALAALGAAAEGVPLEQDGRADQLPEVLARQLSAPRLSEDDLQPLDVARLKHEGEEAPYEAPLSRIMAMNKPEYPHIAVGCLASFTVGASLPFFAVLFGEVYKALSLESPEEVRGSVVVFACLFIVVGVMAGGGTFLQMYTLGVAGSRLTSRLRREAFAALLRQEVAFFDEERHGVGVLCARLAGDAASVQGATGSRIGSILQSTSTLVIGVLLSFYYTWKLTLVSMLSVPLVFTGVFLEARLMHGQGLHEKQALEGASKVAVEVIANVRTVAALGGERAFLRRYGDALSAAEAAGRGKMRWRGVVFAMGQCSWFLAYSLALYYGGILVANEGLPYQNVIKVSEALIFGSWMLGQSLAFAPNFSSAKLSAGRLFSLLDRVPRVVGTKPKDGVKMEFSGRVEFEGVEFAYPTRPEARVLRGLRLQVPAGATVALVGPSGCGKSTCLQLLQRLYDPLAGSVLVDGSATTALPLEELRAQLGIVSQEPVLFDRTIAQNIAYGDNTRAVPMDEVIAAAKAANIHAFIAALPQGYETRLGAKGTQLSGGQKQRIAIARALVRNPRILLLDEATSALDSQSEKVVQKALDEAQQGRTCIVIAHRLATVQQADVICVVNHGKIAEMGTHSQLLARRGLYYQLHQRDTAQAS</sequence>
<evidence type="ECO:0000259" key="16">
    <source>
        <dbReference type="PROSITE" id="PS50929"/>
    </source>
</evidence>
<feature type="transmembrane region" description="Helical" evidence="14">
    <location>
        <begin position="101"/>
        <end position="124"/>
    </location>
</feature>
<evidence type="ECO:0000256" key="12">
    <source>
        <dbReference type="ARBA" id="ARBA00023180"/>
    </source>
</evidence>
<evidence type="ECO:0000256" key="4">
    <source>
        <dbReference type="ARBA" id="ARBA00022448"/>
    </source>
</evidence>
<dbReference type="GO" id="GO:0005524">
    <property type="term" value="F:ATP binding"/>
    <property type="evidence" value="ECO:0007669"/>
    <property type="project" value="UniProtKB-KW"/>
</dbReference>
<keyword evidence="6" id="KW-0677">Repeat</keyword>
<keyword evidence="10 14" id="KW-1133">Transmembrane helix</keyword>
<dbReference type="GO" id="GO:0005743">
    <property type="term" value="C:mitochondrial inner membrane"/>
    <property type="evidence" value="ECO:0007669"/>
    <property type="project" value="TreeGrafter"/>
</dbReference>
<keyword evidence="4" id="KW-0813">Transport</keyword>
<evidence type="ECO:0000256" key="3">
    <source>
        <dbReference type="ARBA" id="ARBA00012191"/>
    </source>
</evidence>
<evidence type="ECO:0000256" key="11">
    <source>
        <dbReference type="ARBA" id="ARBA00023136"/>
    </source>
</evidence>
<keyword evidence="5 14" id="KW-0812">Transmembrane</keyword>
<evidence type="ECO:0000256" key="7">
    <source>
        <dbReference type="ARBA" id="ARBA00022741"/>
    </source>
</evidence>
<comment type="similarity">
    <text evidence="2">Belongs to the ABC transporter superfamily. ABCB family. Multidrug resistance exporter (TC 3.A.1.201) subfamily.</text>
</comment>
<comment type="subcellular location">
    <subcellularLocation>
        <location evidence="1">Membrane</location>
        <topology evidence="1">Multi-pass membrane protein</topology>
    </subcellularLocation>
</comment>
<dbReference type="GO" id="GO:0090374">
    <property type="term" value="P:oligopeptide export from mitochondrion"/>
    <property type="evidence" value="ECO:0007669"/>
    <property type="project" value="TreeGrafter"/>
</dbReference>
<evidence type="ECO:0000256" key="9">
    <source>
        <dbReference type="ARBA" id="ARBA00022967"/>
    </source>
</evidence>
<evidence type="ECO:0000256" key="5">
    <source>
        <dbReference type="ARBA" id="ARBA00022692"/>
    </source>
</evidence>
<keyword evidence="18" id="KW-1185">Reference proteome</keyword>